<gene>
    <name evidence="1" type="ORF">SAMN05216218_101275</name>
</gene>
<proteinExistence type="predicted"/>
<dbReference type="RefSeq" id="WP_092686926.1">
    <property type="nucleotide sequence ID" value="NZ_FNBK01000001.1"/>
</dbReference>
<sequence length="108" mass="12143">METIVTEQDGLVLARIEGDDRVFEVNFDTVEPTDVTLRFFRADDRVGSIYNDDGTDRTMARLTTGRDGDDFIGVEVPKPFVAELLDTAIETGRVTDEAAAERYRIRVL</sequence>
<dbReference type="Proteomes" id="UP000199076">
    <property type="component" value="Unassembled WGS sequence"/>
</dbReference>
<dbReference type="AlphaFoldDB" id="A0A1G7FNB5"/>
<keyword evidence="2" id="KW-1185">Reference proteome</keyword>
<dbReference type="OrthoDB" id="231771at2157"/>
<protein>
    <submittedName>
        <fullName evidence="1">Uncharacterized protein</fullName>
    </submittedName>
</protein>
<accession>A0A1G7FNB5</accession>
<evidence type="ECO:0000313" key="1">
    <source>
        <dbReference type="EMBL" id="SDE77411.1"/>
    </source>
</evidence>
<name>A0A1G7FNB5_9EURY</name>
<evidence type="ECO:0000313" key="2">
    <source>
        <dbReference type="Proteomes" id="UP000199076"/>
    </source>
</evidence>
<organism evidence="1 2">
    <name type="scientific">Halorientalis regularis</name>
    <dbReference type="NCBI Taxonomy" id="660518"/>
    <lineage>
        <taxon>Archaea</taxon>
        <taxon>Methanobacteriati</taxon>
        <taxon>Methanobacteriota</taxon>
        <taxon>Stenosarchaea group</taxon>
        <taxon>Halobacteria</taxon>
        <taxon>Halobacteriales</taxon>
        <taxon>Haloarculaceae</taxon>
        <taxon>Halorientalis</taxon>
    </lineage>
</organism>
<reference evidence="2" key="1">
    <citation type="submission" date="2016-10" db="EMBL/GenBank/DDBJ databases">
        <authorList>
            <person name="Varghese N."/>
            <person name="Submissions S."/>
        </authorList>
    </citation>
    <scope>NUCLEOTIDE SEQUENCE [LARGE SCALE GENOMIC DNA]</scope>
    <source>
        <strain evidence="2">IBRC-M 10760</strain>
    </source>
</reference>
<dbReference type="EMBL" id="FNBK01000001">
    <property type="protein sequence ID" value="SDE77411.1"/>
    <property type="molecule type" value="Genomic_DNA"/>
</dbReference>